<feature type="transmembrane region" description="Helical" evidence="1">
    <location>
        <begin position="78"/>
        <end position="101"/>
    </location>
</feature>
<feature type="transmembrane region" description="Helical" evidence="1">
    <location>
        <begin position="248"/>
        <end position="269"/>
    </location>
</feature>
<evidence type="ECO:0000313" key="2">
    <source>
        <dbReference type="EMBL" id="BCJ39579.1"/>
    </source>
</evidence>
<keyword evidence="3" id="KW-1185">Reference proteome</keyword>
<organism evidence="2 3">
    <name type="scientific">Actinoplanes ianthinogenes</name>
    <dbReference type="NCBI Taxonomy" id="122358"/>
    <lineage>
        <taxon>Bacteria</taxon>
        <taxon>Bacillati</taxon>
        <taxon>Actinomycetota</taxon>
        <taxon>Actinomycetes</taxon>
        <taxon>Micromonosporales</taxon>
        <taxon>Micromonosporaceae</taxon>
        <taxon>Actinoplanes</taxon>
    </lineage>
</organism>
<feature type="transmembrane region" description="Helical" evidence="1">
    <location>
        <begin position="365"/>
        <end position="396"/>
    </location>
</feature>
<keyword evidence="1" id="KW-0472">Membrane</keyword>
<reference evidence="2 3" key="1">
    <citation type="submission" date="2020-08" db="EMBL/GenBank/DDBJ databases">
        <title>Whole genome shotgun sequence of Actinoplanes ianthinogenes NBRC 13996.</title>
        <authorList>
            <person name="Komaki H."/>
            <person name="Tamura T."/>
        </authorList>
    </citation>
    <scope>NUCLEOTIDE SEQUENCE [LARGE SCALE GENOMIC DNA]</scope>
    <source>
        <strain evidence="2 3">NBRC 13996</strain>
    </source>
</reference>
<feature type="transmembrane region" description="Helical" evidence="1">
    <location>
        <begin position="281"/>
        <end position="299"/>
    </location>
</feature>
<gene>
    <name evidence="2" type="ORF">Aiant_02360</name>
</gene>
<keyword evidence="1" id="KW-1133">Transmembrane helix</keyword>
<name>A0ABM7LK04_9ACTN</name>
<sequence length="411" mass="42831">MWRKAAAVCLVAAPIALTVATGVDPALGDDQGYGIYRQHPDAVQWHAILLHWAWVLFVPGFLGLLTPIRQRGAVLARIAWVATILGLTTFSALMASDFVLLALEQNLPDAQVALFDTKFEALLVTAAGWQWPGLLGWGLALVLTPIAAARGRVIDWWTAGAALAGTALYLLFAISPVPINLLGPIVLIGAYGTAAWRVMRPRAAGGPDSFGDFRRAFGRMCLYAAPLSFAAGMATVPDADGDFASDPLMTQVSALLLHLGWVLFVPAVLHLAARANRFTQVAAGVTVLALINFSGLMLGDSADLAAHQAYGPETAKRVSETLGTYSSFAFGWAMPGMVLTLLGLIAVAVGTAVSGAARWWHAAMVAAGVVAFLGLGLGPIGVTGPLLMLAGFALMAREPAAVPAPPVPVAG</sequence>
<feature type="transmembrane region" description="Helical" evidence="1">
    <location>
        <begin position="181"/>
        <end position="199"/>
    </location>
</feature>
<feature type="transmembrane region" description="Helical" evidence="1">
    <location>
        <begin position="156"/>
        <end position="175"/>
    </location>
</feature>
<accession>A0ABM7LK04</accession>
<dbReference type="Proteomes" id="UP000676967">
    <property type="component" value="Chromosome"/>
</dbReference>
<keyword evidence="1" id="KW-0812">Transmembrane</keyword>
<feature type="transmembrane region" description="Helical" evidence="1">
    <location>
        <begin position="121"/>
        <end position="144"/>
    </location>
</feature>
<proteinExistence type="predicted"/>
<protein>
    <submittedName>
        <fullName evidence="2">Uncharacterized protein</fullName>
    </submittedName>
</protein>
<feature type="transmembrane region" description="Helical" evidence="1">
    <location>
        <begin position="46"/>
        <end position="66"/>
    </location>
</feature>
<feature type="transmembrane region" description="Helical" evidence="1">
    <location>
        <begin position="220"/>
        <end position="236"/>
    </location>
</feature>
<feature type="transmembrane region" description="Helical" evidence="1">
    <location>
        <begin position="329"/>
        <end position="353"/>
    </location>
</feature>
<evidence type="ECO:0000256" key="1">
    <source>
        <dbReference type="SAM" id="Phobius"/>
    </source>
</evidence>
<dbReference type="EMBL" id="AP023356">
    <property type="protein sequence ID" value="BCJ39579.1"/>
    <property type="molecule type" value="Genomic_DNA"/>
</dbReference>
<evidence type="ECO:0000313" key="3">
    <source>
        <dbReference type="Proteomes" id="UP000676967"/>
    </source>
</evidence>